<keyword evidence="12" id="KW-1185">Reference proteome</keyword>
<organism evidence="11 12">
    <name type="scientific">Paracoccus alkenifer</name>
    <dbReference type="NCBI Taxonomy" id="65735"/>
    <lineage>
        <taxon>Bacteria</taxon>
        <taxon>Pseudomonadati</taxon>
        <taxon>Pseudomonadota</taxon>
        <taxon>Alphaproteobacteria</taxon>
        <taxon>Rhodobacterales</taxon>
        <taxon>Paracoccaceae</taxon>
        <taxon>Paracoccus</taxon>
    </lineage>
</organism>
<dbReference type="GO" id="GO:0005886">
    <property type="term" value="C:plasma membrane"/>
    <property type="evidence" value="ECO:0007669"/>
    <property type="project" value="UniProtKB-SubCell"/>
</dbReference>
<evidence type="ECO:0000313" key="11">
    <source>
        <dbReference type="EMBL" id="SEH88548.1"/>
    </source>
</evidence>
<keyword evidence="2 9" id="KW-0813">Transport</keyword>
<dbReference type="STRING" id="65735.SAMN04488075_1624"/>
<accession>A0A1H6LJ18</accession>
<feature type="transmembrane region" description="Helical" evidence="9">
    <location>
        <begin position="96"/>
        <end position="122"/>
    </location>
</feature>
<evidence type="ECO:0000256" key="2">
    <source>
        <dbReference type="ARBA" id="ARBA00022448"/>
    </source>
</evidence>
<dbReference type="PANTHER" id="PTHR43386:SF1">
    <property type="entry name" value="D,D-DIPEPTIDE TRANSPORT SYSTEM PERMEASE PROTEIN DDPC-RELATED"/>
    <property type="match status" value="1"/>
</dbReference>
<dbReference type="CDD" id="cd06261">
    <property type="entry name" value="TM_PBP2"/>
    <property type="match status" value="1"/>
</dbReference>
<dbReference type="PROSITE" id="PS50928">
    <property type="entry name" value="ABC_TM1"/>
    <property type="match status" value="1"/>
</dbReference>
<sequence length="295" mass="31534">MNAPDIEPAFEPQLSRPSRAAVMWRRFRRNRAAVLGLVLFAAVVLAALLADIIAPGDPLRRVGVPLTAPFVDAATPLGTDQLGRDILAGILHGARISLLIGVVATLISICIGILIGAVSGYFGGWVDDLLMRVTEAFQTIPSFVLLLALVAIFGSTIGNIVIAIGIVSWTAPARMVRAEFMSLRRREFVDAARNLGVGNVSIIFREILPNALPPVIVFASVVMATSILMESALAFLALGDPNFASWGNMIGQGRAVLRTDWYCTVIPGVAILLTVLSFSLLGEGLNDILNPRQKK</sequence>
<dbReference type="InterPro" id="IPR050366">
    <property type="entry name" value="BP-dependent_transpt_permease"/>
</dbReference>
<evidence type="ECO:0000256" key="5">
    <source>
        <dbReference type="ARBA" id="ARBA00022856"/>
    </source>
</evidence>
<feature type="transmembrane region" description="Helical" evidence="9">
    <location>
        <begin position="143"/>
        <end position="171"/>
    </location>
</feature>
<comment type="similarity">
    <text evidence="9">Belongs to the binding-protein-dependent transport system permease family.</text>
</comment>
<dbReference type="GO" id="GO:0015833">
    <property type="term" value="P:peptide transport"/>
    <property type="evidence" value="ECO:0007669"/>
    <property type="project" value="UniProtKB-KW"/>
</dbReference>
<dbReference type="Pfam" id="PF00528">
    <property type="entry name" value="BPD_transp_1"/>
    <property type="match status" value="1"/>
</dbReference>
<feature type="transmembrane region" description="Helical" evidence="9">
    <location>
        <begin position="215"/>
        <end position="238"/>
    </location>
</feature>
<reference evidence="12" key="1">
    <citation type="submission" date="2016-10" db="EMBL/GenBank/DDBJ databases">
        <authorList>
            <person name="Varghese N."/>
            <person name="Submissions S."/>
        </authorList>
    </citation>
    <scope>NUCLEOTIDE SEQUENCE [LARGE SCALE GENOMIC DNA]</scope>
    <source>
        <strain evidence="12">DSM 11593</strain>
    </source>
</reference>
<dbReference type="InterPro" id="IPR000515">
    <property type="entry name" value="MetI-like"/>
</dbReference>
<dbReference type="PANTHER" id="PTHR43386">
    <property type="entry name" value="OLIGOPEPTIDE TRANSPORT SYSTEM PERMEASE PROTEIN APPC"/>
    <property type="match status" value="1"/>
</dbReference>
<evidence type="ECO:0000256" key="9">
    <source>
        <dbReference type="RuleBase" id="RU363032"/>
    </source>
</evidence>
<comment type="subcellular location">
    <subcellularLocation>
        <location evidence="1 9">Cell membrane</location>
        <topology evidence="1 9">Multi-pass membrane protein</topology>
    </subcellularLocation>
</comment>
<dbReference type="Pfam" id="PF12911">
    <property type="entry name" value="OppC_N"/>
    <property type="match status" value="1"/>
</dbReference>
<dbReference type="EMBL" id="FNXG01000002">
    <property type="protein sequence ID" value="SEH88548.1"/>
    <property type="molecule type" value="Genomic_DNA"/>
</dbReference>
<feature type="transmembrane region" description="Helical" evidence="9">
    <location>
        <begin position="259"/>
        <end position="281"/>
    </location>
</feature>
<keyword evidence="3" id="KW-1003">Cell membrane</keyword>
<evidence type="ECO:0000256" key="4">
    <source>
        <dbReference type="ARBA" id="ARBA00022692"/>
    </source>
</evidence>
<evidence type="ECO:0000256" key="1">
    <source>
        <dbReference type="ARBA" id="ARBA00004651"/>
    </source>
</evidence>
<dbReference type="OrthoDB" id="9766870at2"/>
<dbReference type="AlphaFoldDB" id="A0A1H6LJ18"/>
<gene>
    <name evidence="11" type="ORF">SAMN04488075_1624</name>
</gene>
<proteinExistence type="inferred from homology"/>
<evidence type="ECO:0000259" key="10">
    <source>
        <dbReference type="PROSITE" id="PS50928"/>
    </source>
</evidence>
<dbReference type="Gene3D" id="1.10.3720.10">
    <property type="entry name" value="MetI-like"/>
    <property type="match status" value="1"/>
</dbReference>
<keyword evidence="5" id="KW-0571">Peptide transport</keyword>
<evidence type="ECO:0000256" key="8">
    <source>
        <dbReference type="ARBA" id="ARBA00023136"/>
    </source>
</evidence>
<keyword evidence="4 9" id="KW-0812">Transmembrane</keyword>
<dbReference type="InterPro" id="IPR025966">
    <property type="entry name" value="OppC_N"/>
</dbReference>
<keyword evidence="7 9" id="KW-1133">Transmembrane helix</keyword>
<dbReference type="SUPFAM" id="SSF161098">
    <property type="entry name" value="MetI-like"/>
    <property type="match status" value="1"/>
</dbReference>
<dbReference type="GO" id="GO:0015031">
    <property type="term" value="P:protein transport"/>
    <property type="evidence" value="ECO:0007669"/>
    <property type="project" value="UniProtKB-KW"/>
</dbReference>
<dbReference type="GO" id="GO:0055085">
    <property type="term" value="P:transmembrane transport"/>
    <property type="evidence" value="ECO:0007669"/>
    <property type="project" value="InterPro"/>
</dbReference>
<name>A0A1H6LJ18_9RHOB</name>
<feature type="domain" description="ABC transmembrane type-1" evidence="10">
    <location>
        <begin position="94"/>
        <end position="282"/>
    </location>
</feature>
<keyword evidence="8 9" id="KW-0472">Membrane</keyword>
<evidence type="ECO:0000313" key="12">
    <source>
        <dbReference type="Proteomes" id="UP000199125"/>
    </source>
</evidence>
<dbReference type="InterPro" id="IPR035906">
    <property type="entry name" value="MetI-like_sf"/>
</dbReference>
<evidence type="ECO:0000256" key="3">
    <source>
        <dbReference type="ARBA" id="ARBA00022475"/>
    </source>
</evidence>
<feature type="transmembrane region" description="Helical" evidence="9">
    <location>
        <begin position="32"/>
        <end position="54"/>
    </location>
</feature>
<protein>
    <submittedName>
        <fullName evidence="11">Peptide/nickel transport system permease protein</fullName>
    </submittedName>
</protein>
<dbReference type="Proteomes" id="UP000199125">
    <property type="component" value="Unassembled WGS sequence"/>
</dbReference>
<keyword evidence="6" id="KW-0653">Protein transport</keyword>
<dbReference type="RefSeq" id="WP_090847102.1">
    <property type="nucleotide sequence ID" value="NZ_FNXG01000002.1"/>
</dbReference>
<evidence type="ECO:0000256" key="6">
    <source>
        <dbReference type="ARBA" id="ARBA00022927"/>
    </source>
</evidence>
<evidence type="ECO:0000256" key="7">
    <source>
        <dbReference type="ARBA" id="ARBA00022989"/>
    </source>
</evidence>